<name>A0ACB7WQ14_DIOAL</name>
<organism evidence="1 2">
    <name type="scientific">Dioscorea alata</name>
    <name type="common">Purple yam</name>
    <dbReference type="NCBI Taxonomy" id="55571"/>
    <lineage>
        <taxon>Eukaryota</taxon>
        <taxon>Viridiplantae</taxon>
        <taxon>Streptophyta</taxon>
        <taxon>Embryophyta</taxon>
        <taxon>Tracheophyta</taxon>
        <taxon>Spermatophyta</taxon>
        <taxon>Magnoliopsida</taxon>
        <taxon>Liliopsida</taxon>
        <taxon>Dioscoreales</taxon>
        <taxon>Dioscoreaceae</taxon>
        <taxon>Dioscorea</taxon>
    </lineage>
</organism>
<evidence type="ECO:0000313" key="1">
    <source>
        <dbReference type="EMBL" id="KAH7690244.1"/>
    </source>
</evidence>
<proteinExistence type="predicted"/>
<accession>A0ACB7WQ14</accession>
<dbReference type="Proteomes" id="UP000827976">
    <property type="component" value="Chromosome 2"/>
</dbReference>
<dbReference type="EMBL" id="CM037012">
    <property type="protein sequence ID" value="KAH7690244.1"/>
    <property type="molecule type" value="Genomic_DNA"/>
</dbReference>
<sequence length="57" mass="6482">MLYIISRNLEFRSSSRINQSISQVWLLTLSLYSSSSSSSPSFRCSSLIQRPLQLEAL</sequence>
<evidence type="ECO:0000313" key="2">
    <source>
        <dbReference type="Proteomes" id="UP000827976"/>
    </source>
</evidence>
<keyword evidence="2" id="KW-1185">Reference proteome</keyword>
<comment type="caution">
    <text evidence="1">The sequence shown here is derived from an EMBL/GenBank/DDBJ whole genome shotgun (WGS) entry which is preliminary data.</text>
</comment>
<reference evidence="2" key="1">
    <citation type="journal article" date="2022" name="Nat. Commun.">
        <title>Chromosome evolution and the genetic basis of agronomically important traits in greater yam.</title>
        <authorList>
            <person name="Bredeson J.V."/>
            <person name="Lyons J.B."/>
            <person name="Oniyinde I.O."/>
            <person name="Okereke N.R."/>
            <person name="Kolade O."/>
            <person name="Nnabue I."/>
            <person name="Nwadili C.O."/>
            <person name="Hribova E."/>
            <person name="Parker M."/>
            <person name="Nwogha J."/>
            <person name="Shu S."/>
            <person name="Carlson J."/>
            <person name="Kariba R."/>
            <person name="Muthemba S."/>
            <person name="Knop K."/>
            <person name="Barton G.J."/>
            <person name="Sherwood A.V."/>
            <person name="Lopez-Montes A."/>
            <person name="Asiedu R."/>
            <person name="Jamnadass R."/>
            <person name="Muchugi A."/>
            <person name="Goodstein D."/>
            <person name="Egesi C.N."/>
            <person name="Featherston J."/>
            <person name="Asfaw A."/>
            <person name="Simpson G.G."/>
            <person name="Dolezel J."/>
            <person name="Hendre P.S."/>
            <person name="Van Deynze A."/>
            <person name="Kumar P.L."/>
            <person name="Obidiegwu J.E."/>
            <person name="Bhattacharjee R."/>
            <person name="Rokhsar D.S."/>
        </authorList>
    </citation>
    <scope>NUCLEOTIDE SEQUENCE [LARGE SCALE GENOMIC DNA]</scope>
    <source>
        <strain evidence="2">cv. TDa95/00328</strain>
    </source>
</reference>
<protein>
    <submittedName>
        <fullName evidence="1">Uncharacterized protein</fullName>
    </submittedName>
</protein>
<gene>
    <name evidence="1" type="ORF">IHE45_02G034600</name>
</gene>